<gene>
    <name evidence="1" type="ORF">LCGC14_3092520</name>
</gene>
<dbReference type="AlphaFoldDB" id="A0A0F8WA27"/>
<evidence type="ECO:0000313" key="1">
    <source>
        <dbReference type="EMBL" id="KKK53662.1"/>
    </source>
</evidence>
<sequence>MLDLETLVHTYRPHILSTRSFAEIANSKKEPRQMPTTLEQAIADKT</sequence>
<proteinExistence type="predicted"/>
<reference evidence="1" key="1">
    <citation type="journal article" date="2015" name="Nature">
        <title>Complex archaea that bridge the gap between prokaryotes and eukaryotes.</title>
        <authorList>
            <person name="Spang A."/>
            <person name="Saw J.H."/>
            <person name="Jorgensen S.L."/>
            <person name="Zaremba-Niedzwiedzka K."/>
            <person name="Martijn J."/>
            <person name="Lind A.E."/>
            <person name="van Eijk R."/>
            <person name="Schleper C."/>
            <person name="Guy L."/>
            <person name="Ettema T.J."/>
        </authorList>
    </citation>
    <scope>NUCLEOTIDE SEQUENCE</scope>
</reference>
<comment type="caution">
    <text evidence="1">The sequence shown here is derived from an EMBL/GenBank/DDBJ whole genome shotgun (WGS) entry which is preliminary data.</text>
</comment>
<name>A0A0F8WA27_9ZZZZ</name>
<dbReference type="EMBL" id="LAZR01066389">
    <property type="protein sequence ID" value="KKK53662.1"/>
    <property type="molecule type" value="Genomic_DNA"/>
</dbReference>
<protein>
    <submittedName>
        <fullName evidence="1">Uncharacterized protein</fullName>
    </submittedName>
</protein>
<feature type="non-terminal residue" evidence="1">
    <location>
        <position position="46"/>
    </location>
</feature>
<accession>A0A0F8WA27</accession>
<organism evidence="1">
    <name type="scientific">marine sediment metagenome</name>
    <dbReference type="NCBI Taxonomy" id="412755"/>
    <lineage>
        <taxon>unclassified sequences</taxon>
        <taxon>metagenomes</taxon>
        <taxon>ecological metagenomes</taxon>
    </lineage>
</organism>